<comment type="catalytic activity">
    <reaction evidence="6">
        <text>cytidine + ATP = CMP + ADP + H(+)</text>
        <dbReference type="Rhea" id="RHEA:24674"/>
        <dbReference type="ChEBI" id="CHEBI:15378"/>
        <dbReference type="ChEBI" id="CHEBI:17562"/>
        <dbReference type="ChEBI" id="CHEBI:30616"/>
        <dbReference type="ChEBI" id="CHEBI:60377"/>
        <dbReference type="ChEBI" id="CHEBI:456216"/>
        <dbReference type="EC" id="2.7.1.48"/>
    </reaction>
</comment>
<proteinExistence type="inferred from homology"/>
<dbReference type="Gene3D" id="3.40.50.300">
    <property type="entry name" value="P-loop containing nucleotide triphosphate hydrolases"/>
    <property type="match status" value="1"/>
</dbReference>
<evidence type="ECO:0000256" key="6">
    <source>
        <dbReference type="RuleBase" id="RU003825"/>
    </source>
</evidence>
<protein>
    <recommendedName>
        <fullName evidence="6">Uridine kinase</fullName>
        <ecNumber evidence="6">2.7.1.48</ecNumber>
    </recommendedName>
</protein>
<dbReference type="InterPro" id="IPR027417">
    <property type="entry name" value="P-loop_NTPase"/>
</dbReference>
<dbReference type="GO" id="GO:0005524">
    <property type="term" value="F:ATP binding"/>
    <property type="evidence" value="ECO:0007669"/>
    <property type="project" value="UniProtKB-KW"/>
</dbReference>
<dbReference type="CDD" id="cd02023">
    <property type="entry name" value="UMPK"/>
    <property type="match status" value="1"/>
</dbReference>
<evidence type="ECO:0000256" key="4">
    <source>
        <dbReference type="ARBA" id="ARBA00022741"/>
    </source>
</evidence>
<comment type="pathway">
    <text evidence="2 6">Pyrimidine metabolism; CTP biosynthesis via salvage pathway; CTP from cytidine: step 1/3.</text>
</comment>
<gene>
    <name evidence="8" type="ORF">CYMTET_20843</name>
</gene>
<organism evidence="8 9">
    <name type="scientific">Cymbomonas tetramitiformis</name>
    <dbReference type="NCBI Taxonomy" id="36881"/>
    <lineage>
        <taxon>Eukaryota</taxon>
        <taxon>Viridiplantae</taxon>
        <taxon>Chlorophyta</taxon>
        <taxon>Pyramimonadophyceae</taxon>
        <taxon>Pyramimonadales</taxon>
        <taxon>Pyramimonadaceae</taxon>
        <taxon>Cymbomonas</taxon>
    </lineage>
</organism>
<dbReference type="InterPro" id="IPR006083">
    <property type="entry name" value="PRK/URK"/>
</dbReference>
<reference evidence="8 9" key="1">
    <citation type="journal article" date="2015" name="Genome Biol. Evol.">
        <title>Comparative Genomics of a Bacterivorous Green Alga Reveals Evolutionary Causalities and Consequences of Phago-Mixotrophic Mode of Nutrition.</title>
        <authorList>
            <person name="Burns J.A."/>
            <person name="Paasch A."/>
            <person name="Narechania A."/>
            <person name="Kim E."/>
        </authorList>
    </citation>
    <scope>NUCLEOTIDE SEQUENCE [LARGE SCALE GENOMIC DNA]</scope>
    <source>
        <strain evidence="8 9">PLY_AMNH</strain>
    </source>
</reference>
<dbReference type="InterPro" id="IPR000764">
    <property type="entry name" value="Uridine_kinase-like"/>
</dbReference>
<dbReference type="Proteomes" id="UP001190700">
    <property type="component" value="Unassembled WGS sequence"/>
</dbReference>
<dbReference type="FunFam" id="3.40.50.300:FF:000339">
    <property type="entry name" value="Uridine kinase"/>
    <property type="match status" value="1"/>
</dbReference>
<dbReference type="AlphaFoldDB" id="A0AAE0G380"/>
<comment type="pathway">
    <text evidence="1 6">Pyrimidine metabolism; UMP biosynthesis via salvage pathway; UMP from uridine: step 1/1.</text>
</comment>
<keyword evidence="3 6" id="KW-0808">Transferase</keyword>
<evidence type="ECO:0000256" key="5">
    <source>
        <dbReference type="ARBA" id="ARBA00022777"/>
    </source>
</evidence>
<dbReference type="GO" id="GO:0008655">
    <property type="term" value="P:pyrimidine-containing compound salvage"/>
    <property type="evidence" value="ECO:0007669"/>
    <property type="project" value="UniProtKB-ARBA"/>
</dbReference>
<dbReference type="PANTHER" id="PTHR10285">
    <property type="entry name" value="URIDINE KINASE"/>
    <property type="match status" value="1"/>
</dbReference>
<keyword evidence="5 6" id="KW-0418">Kinase</keyword>
<keyword evidence="4 6" id="KW-0547">Nucleotide-binding</keyword>
<evidence type="ECO:0000313" key="8">
    <source>
        <dbReference type="EMBL" id="KAK3270776.1"/>
    </source>
</evidence>
<dbReference type="Pfam" id="PF00485">
    <property type="entry name" value="PRK"/>
    <property type="match status" value="1"/>
</dbReference>
<dbReference type="EC" id="2.7.1.48" evidence="6"/>
<comment type="caution">
    <text evidence="8">The sequence shown here is derived from an EMBL/GenBank/DDBJ whole genome shotgun (WGS) entry which is preliminary data.</text>
</comment>
<keyword evidence="9" id="KW-1185">Reference proteome</keyword>
<comment type="catalytic activity">
    <reaction evidence="6">
        <text>uridine + ATP = UMP + ADP + H(+)</text>
        <dbReference type="Rhea" id="RHEA:16825"/>
        <dbReference type="ChEBI" id="CHEBI:15378"/>
        <dbReference type="ChEBI" id="CHEBI:16704"/>
        <dbReference type="ChEBI" id="CHEBI:30616"/>
        <dbReference type="ChEBI" id="CHEBI:57865"/>
        <dbReference type="ChEBI" id="CHEBI:456216"/>
        <dbReference type="EC" id="2.7.1.48"/>
    </reaction>
</comment>
<evidence type="ECO:0000259" key="7">
    <source>
        <dbReference type="Pfam" id="PF00485"/>
    </source>
</evidence>
<dbReference type="SUPFAM" id="SSF52540">
    <property type="entry name" value="P-loop containing nucleoside triphosphate hydrolases"/>
    <property type="match status" value="1"/>
</dbReference>
<name>A0AAE0G380_9CHLO</name>
<dbReference type="GO" id="GO:0004849">
    <property type="term" value="F:uridine kinase activity"/>
    <property type="evidence" value="ECO:0007669"/>
    <property type="project" value="UniProtKB-EC"/>
</dbReference>
<sequence length="230" mass="26076">MPHASAGTASGKTSVCNKVTEQLKLDVHSLWPAEAVVSITQDKFYKDLSESQKEKIGDYNFDHPDAFDFEETIHLVSNLKEGKAVEIPRYSFVTSSRLEETDTVVGAEVVIFEGILALYNPKLRDLFDMKIFVDTDSDTRLARRLRRDIAERGRDVESVLAQYEKTVKPSFDEYILPTKRYADIIVPRGKENTVAIDLITQHLRVLLERMHSHDGEAKSGHERDLAQLIG</sequence>
<evidence type="ECO:0000313" key="9">
    <source>
        <dbReference type="Proteomes" id="UP001190700"/>
    </source>
</evidence>
<dbReference type="NCBIfam" id="TIGR00235">
    <property type="entry name" value="udk"/>
    <property type="match status" value="1"/>
</dbReference>
<evidence type="ECO:0000256" key="1">
    <source>
        <dbReference type="ARBA" id="ARBA00004690"/>
    </source>
</evidence>
<feature type="domain" description="Phosphoribulokinase/uridine kinase" evidence="7">
    <location>
        <begin position="6"/>
        <end position="194"/>
    </location>
</feature>
<accession>A0AAE0G380</accession>
<evidence type="ECO:0000256" key="3">
    <source>
        <dbReference type="ARBA" id="ARBA00022679"/>
    </source>
</evidence>
<dbReference type="EMBL" id="LGRX02010204">
    <property type="protein sequence ID" value="KAK3270776.1"/>
    <property type="molecule type" value="Genomic_DNA"/>
</dbReference>
<comment type="similarity">
    <text evidence="6">Belongs to the uridine kinase family.</text>
</comment>
<keyword evidence="6" id="KW-0067">ATP-binding</keyword>
<dbReference type="NCBIfam" id="NF004018">
    <property type="entry name" value="PRK05480.1"/>
    <property type="match status" value="1"/>
</dbReference>
<dbReference type="PRINTS" id="PR00988">
    <property type="entry name" value="URIDINKINASE"/>
</dbReference>
<evidence type="ECO:0000256" key="2">
    <source>
        <dbReference type="ARBA" id="ARBA00004784"/>
    </source>
</evidence>